<protein>
    <submittedName>
        <fullName evidence="2">Uncharacterized protein</fullName>
    </submittedName>
</protein>
<keyword evidence="3" id="KW-1185">Reference proteome</keyword>
<dbReference type="EMBL" id="CAJNJA010042755">
    <property type="protein sequence ID" value="CAE7786889.1"/>
    <property type="molecule type" value="Genomic_DNA"/>
</dbReference>
<proteinExistence type="predicted"/>
<dbReference type="Proteomes" id="UP000601435">
    <property type="component" value="Unassembled WGS sequence"/>
</dbReference>
<evidence type="ECO:0000256" key="1">
    <source>
        <dbReference type="SAM" id="MobiDB-lite"/>
    </source>
</evidence>
<name>A0A812YMT8_9DINO</name>
<feature type="region of interest" description="Disordered" evidence="1">
    <location>
        <begin position="1"/>
        <end position="21"/>
    </location>
</feature>
<accession>A0A812YMT8</accession>
<comment type="caution">
    <text evidence="2">The sequence shown here is derived from an EMBL/GenBank/DDBJ whole genome shotgun (WGS) entry which is preliminary data.</text>
</comment>
<organism evidence="2 3">
    <name type="scientific">Symbiodinium necroappetens</name>
    <dbReference type="NCBI Taxonomy" id="1628268"/>
    <lineage>
        <taxon>Eukaryota</taxon>
        <taxon>Sar</taxon>
        <taxon>Alveolata</taxon>
        <taxon>Dinophyceae</taxon>
        <taxon>Suessiales</taxon>
        <taxon>Symbiodiniaceae</taxon>
        <taxon>Symbiodinium</taxon>
    </lineage>
</organism>
<dbReference type="AlphaFoldDB" id="A0A812YMT8"/>
<feature type="compositionally biased region" description="Low complexity" evidence="1">
    <location>
        <begin position="10"/>
        <end position="21"/>
    </location>
</feature>
<evidence type="ECO:0000313" key="2">
    <source>
        <dbReference type="EMBL" id="CAE7786889.1"/>
    </source>
</evidence>
<reference evidence="2" key="1">
    <citation type="submission" date="2021-02" db="EMBL/GenBank/DDBJ databases">
        <authorList>
            <person name="Dougan E. K."/>
            <person name="Rhodes N."/>
            <person name="Thang M."/>
            <person name="Chan C."/>
        </authorList>
    </citation>
    <scope>NUCLEOTIDE SEQUENCE</scope>
</reference>
<sequence length="78" mass="8934">MLYGRSMTYSPSPRSSTELSRTSTTSRLQLFQWQMGAFVLKRLQLLCFLVSSWRIRGLRQNLSVETLRQSSTQTATAS</sequence>
<evidence type="ECO:0000313" key="3">
    <source>
        <dbReference type="Proteomes" id="UP000601435"/>
    </source>
</evidence>
<gene>
    <name evidence="2" type="ORF">SNEC2469_LOCUS23090</name>
</gene>